<dbReference type="PRINTS" id="PR00081">
    <property type="entry name" value="GDHRDH"/>
</dbReference>
<comment type="similarity">
    <text evidence="1">Belongs to the short-chain dehydrogenases/reductases (SDR) family.</text>
</comment>
<proteinExistence type="inferred from homology"/>
<dbReference type="PANTHER" id="PTHR43477:SF1">
    <property type="entry name" value="DIHYDROANTICAPSIN 7-DEHYDROGENASE"/>
    <property type="match status" value="1"/>
</dbReference>
<dbReference type="InterPro" id="IPR036291">
    <property type="entry name" value="NAD(P)-bd_dom_sf"/>
</dbReference>
<organism evidence="3 4">
    <name type="scientific">Actinopolymorpha pittospori</name>
    <dbReference type="NCBI Taxonomy" id="648752"/>
    <lineage>
        <taxon>Bacteria</taxon>
        <taxon>Bacillati</taxon>
        <taxon>Actinomycetota</taxon>
        <taxon>Actinomycetes</taxon>
        <taxon>Propionibacteriales</taxon>
        <taxon>Actinopolymorphaceae</taxon>
        <taxon>Actinopolymorpha</taxon>
    </lineage>
</organism>
<evidence type="ECO:0000313" key="3">
    <source>
        <dbReference type="EMBL" id="MBE1612389.1"/>
    </source>
</evidence>
<dbReference type="Proteomes" id="UP000638648">
    <property type="component" value="Unassembled WGS sequence"/>
</dbReference>
<dbReference type="AlphaFoldDB" id="A0A927N5B3"/>
<dbReference type="SUPFAM" id="SSF51735">
    <property type="entry name" value="NAD(P)-binding Rossmann-fold domains"/>
    <property type="match status" value="1"/>
</dbReference>
<keyword evidence="4" id="KW-1185">Reference proteome</keyword>
<evidence type="ECO:0000313" key="4">
    <source>
        <dbReference type="Proteomes" id="UP000638648"/>
    </source>
</evidence>
<sequence length="267" mass="27487">MTPDGPPVQPPDRGLVRSFRHPLEGARILLVGGTSGLGLAVARAVAERGATPIVASRSQVHVDGALGALPDHAEGATVDLTDPGSIARLVDYAGALDHVVYTAGEPLQRTELTDLTPEIVRSVWETRYLGALSVVRAVAVAGTATAIGAIRKGGSIVLTGGSAGQRPGPGWSLGASLCGALEALTRELALELAPVRVNLVAPGLTRRPQWAGMSGEEQRAMYGRLAATLPVRRLGEPSDVALAYVYAMEQPMATGTSILVDGGAVLV</sequence>
<dbReference type="GO" id="GO:0016491">
    <property type="term" value="F:oxidoreductase activity"/>
    <property type="evidence" value="ECO:0007669"/>
    <property type="project" value="UniProtKB-KW"/>
</dbReference>
<comment type="caution">
    <text evidence="3">The sequence shown here is derived from an EMBL/GenBank/DDBJ whole genome shotgun (WGS) entry which is preliminary data.</text>
</comment>
<evidence type="ECO:0000256" key="2">
    <source>
        <dbReference type="ARBA" id="ARBA00023002"/>
    </source>
</evidence>
<accession>A0A927N5B3</accession>
<dbReference type="InterPro" id="IPR002347">
    <property type="entry name" value="SDR_fam"/>
</dbReference>
<dbReference type="EMBL" id="JADBEM010000001">
    <property type="protein sequence ID" value="MBE1612389.1"/>
    <property type="molecule type" value="Genomic_DNA"/>
</dbReference>
<protein>
    <submittedName>
        <fullName evidence="3">NAD(P)-dependent dehydrogenase (Short-subunit alcohol dehydrogenase family)</fullName>
    </submittedName>
</protein>
<dbReference type="Gene3D" id="3.40.50.720">
    <property type="entry name" value="NAD(P)-binding Rossmann-like Domain"/>
    <property type="match status" value="1"/>
</dbReference>
<name>A0A927N5B3_9ACTN</name>
<dbReference type="PANTHER" id="PTHR43477">
    <property type="entry name" value="DIHYDROANTICAPSIN 7-DEHYDROGENASE"/>
    <property type="match status" value="1"/>
</dbReference>
<dbReference type="InterPro" id="IPR051122">
    <property type="entry name" value="SDR_DHRS6-like"/>
</dbReference>
<evidence type="ECO:0000256" key="1">
    <source>
        <dbReference type="ARBA" id="ARBA00006484"/>
    </source>
</evidence>
<dbReference type="Pfam" id="PF13561">
    <property type="entry name" value="adh_short_C2"/>
    <property type="match status" value="1"/>
</dbReference>
<reference evidence="3" key="1">
    <citation type="submission" date="2020-10" db="EMBL/GenBank/DDBJ databases">
        <title>Sequencing the genomes of 1000 actinobacteria strains.</title>
        <authorList>
            <person name="Klenk H.-P."/>
        </authorList>
    </citation>
    <scope>NUCLEOTIDE SEQUENCE</scope>
    <source>
        <strain evidence="3">DSM 45354</strain>
    </source>
</reference>
<dbReference type="RefSeq" id="WP_192755450.1">
    <property type="nucleotide sequence ID" value="NZ_BAABJL010000194.1"/>
</dbReference>
<gene>
    <name evidence="3" type="ORF">HEB94_009237</name>
</gene>
<keyword evidence="2" id="KW-0560">Oxidoreductase</keyword>